<keyword evidence="1" id="KW-0472">Membrane</keyword>
<organism evidence="2 3">
    <name type="scientific">Streptococcus mitis</name>
    <dbReference type="NCBI Taxonomy" id="28037"/>
    <lineage>
        <taxon>Bacteria</taxon>
        <taxon>Bacillati</taxon>
        <taxon>Bacillota</taxon>
        <taxon>Bacilli</taxon>
        <taxon>Lactobacillales</taxon>
        <taxon>Streptococcaceae</taxon>
        <taxon>Streptococcus</taxon>
        <taxon>Streptococcus mitis group</taxon>
    </lineage>
</organism>
<evidence type="ECO:0000256" key="1">
    <source>
        <dbReference type="SAM" id="Phobius"/>
    </source>
</evidence>
<keyword evidence="1" id="KW-0812">Transmembrane</keyword>
<keyword evidence="1" id="KW-1133">Transmembrane helix</keyword>
<gene>
    <name evidence="2" type="ORF">B0179_07990</name>
</gene>
<reference evidence="2 3" key="1">
    <citation type="submission" date="2017-02" db="EMBL/GenBank/DDBJ databases">
        <title>Draft genome sequence of Streptococcus mitis CCUG 61082.</title>
        <authorList>
            <person name="Salva-Serra F."/>
            <person name="Engstrom-Jakobsson H."/>
            <person name="Thorell K."/>
            <person name="Jaen-Luchoro D."/>
            <person name="Gonzales-Siles L."/>
            <person name="Karlsson R."/>
            <person name="Gomila M."/>
            <person name="Yazdan S."/>
            <person name="Boulund F."/>
            <person name="Johnning A."/>
            <person name="Engstrand L."/>
            <person name="Kristiansson E."/>
            <person name="Moore E."/>
        </authorList>
    </citation>
    <scope>NUCLEOTIDE SEQUENCE [LARGE SCALE GENOMIC DNA]</scope>
    <source>
        <strain evidence="2 3">CCUG 61082</strain>
    </source>
</reference>
<accession>A0A1S9Z9H3</accession>
<sequence length="64" mass="6257">MELKNEELSCVLGGGQREGNAVLSGAAGAVEAAMSCAPAGPYVIAACAVGGAIYGGFWGYVFGS</sequence>
<name>A0A1S9Z9H3_STRMT</name>
<feature type="transmembrane region" description="Helical" evidence="1">
    <location>
        <begin position="42"/>
        <end position="62"/>
    </location>
</feature>
<proteinExistence type="predicted"/>
<protein>
    <submittedName>
        <fullName evidence="2">Bacteriocin</fullName>
    </submittedName>
</protein>
<evidence type="ECO:0000313" key="3">
    <source>
        <dbReference type="Proteomes" id="UP000190872"/>
    </source>
</evidence>
<evidence type="ECO:0000313" key="2">
    <source>
        <dbReference type="EMBL" id="OOR80050.1"/>
    </source>
</evidence>
<dbReference type="Proteomes" id="UP000190872">
    <property type="component" value="Unassembled WGS sequence"/>
</dbReference>
<dbReference type="AlphaFoldDB" id="A0A1S9Z9H3"/>
<comment type="caution">
    <text evidence="2">The sequence shown here is derived from an EMBL/GenBank/DDBJ whole genome shotgun (WGS) entry which is preliminary data.</text>
</comment>
<dbReference type="EMBL" id="MUXS01000009">
    <property type="protein sequence ID" value="OOR80050.1"/>
    <property type="molecule type" value="Genomic_DNA"/>
</dbReference>